<name>A0A1Q9CAK0_SYMMI</name>
<organism evidence="2 3">
    <name type="scientific">Symbiodinium microadriaticum</name>
    <name type="common">Dinoflagellate</name>
    <name type="synonym">Zooxanthella microadriatica</name>
    <dbReference type="NCBI Taxonomy" id="2951"/>
    <lineage>
        <taxon>Eukaryota</taxon>
        <taxon>Sar</taxon>
        <taxon>Alveolata</taxon>
        <taxon>Dinophyceae</taxon>
        <taxon>Suessiales</taxon>
        <taxon>Symbiodiniaceae</taxon>
        <taxon>Symbiodinium</taxon>
    </lineage>
</organism>
<proteinExistence type="predicted"/>
<keyword evidence="3" id="KW-1185">Reference proteome</keyword>
<dbReference type="AlphaFoldDB" id="A0A1Q9CAK0"/>
<accession>A0A1Q9CAK0</accession>
<dbReference type="OrthoDB" id="426739at2759"/>
<evidence type="ECO:0000313" key="3">
    <source>
        <dbReference type="Proteomes" id="UP000186817"/>
    </source>
</evidence>
<protein>
    <submittedName>
        <fullName evidence="2">Uncharacterized protein</fullName>
    </submittedName>
</protein>
<dbReference type="EMBL" id="LSRX01001430">
    <property type="protein sequence ID" value="OLP79963.1"/>
    <property type="molecule type" value="Genomic_DNA"/>
</dbReference>
<gene>
    <name evidence="2" type="ORF">AK812_SmicGene39680</name>
</gene>
<evidence type="ECO:0000256" key="1">
    <source>
        <dbReference type="SAM" id="MobiDB-lite"/>
    </source>
</evidence>
<evidence type="ECO:0000313" key="2">
    <source>
        <dbReference type="EMBL" id="OLP79963.1"/>
    </source>
</evidence>
<feature type="region of interest" description="Disordered" evidence="1">
    <location>
        <begin position="885"/>
        <end position="909"/>
    </location>
</feature>
<feature type="compositionally biased region" description="Basic and acidic residues" evidence="1">
    <location>
        <begin position="898"/>
        <end position="909"/>
    </location>
</feature>
<dbReference type="Proteomes" id="UP000186817">
    <property type="component" value="Unassembled WGS sequence"/>
</dbReference>
<comment type="caution">
    <text evidence="2">The sequence shown here is derived from an EMBL/GenBank/DDBJ whole genome shotgun (WGS) entry which is preliminary data.</text>
</comment>
<reference evidence="2 3" key="1">
    <citation type="submission" date="2016-02" db="EMBL/GenBank/DDBJ databases">
        <title>Genome analysis of coral dinoflagellate symbionts highlights evolutionary adaptations to a symbiotic lifestyle.</title>
        <authorList>
            <person name="Aranda M."/>
            <person name="Li Y."/>
            <person name="Liew Y.J."/>
            <person name="Baumgarten S."/>
            <person name="Simakov O."/>
            <person name="Wilson M."/>
            <person name="Piel J."/>
            <person name="Ashoor H."/>
            <person name="Bougouffa S."/>
            <person name="Bajic V.B."/>
            <person name="Ryu T."/>
            <person name="Ravasi T."/>
            <person name="Bayer T."/>
            <person name="Micklem G."/>
            <person name="Kim H."/>
            <person name="Bhak J."/>
            <person name="Lajeunesse T.C."/>
            <person name="Voolstra C.R."/>
        </authorList>
    </citation>
    <scope>NUCLEOTIDE SEQUENCE [LARGE SCALE GENOMIC DNA]</scope>
    <source>
        <strain evidence="2 3">CCMP2467</strain>
    </source>
</reference>
<sequence length="1078" mass="121471">MFIPLVHPEALVHPEHRHKVLQDWYSTPCILAKSTTTVNCALDALQPCVLVDGNSLEAVAKMTSKRRMEGNVLLHEAPGARVLKDEGLVYTLLMCLSLAEARKLWKLRKMFVRVLNDKVVPLLALLEREWSIVREFLDSNRSGFQYNLDRVFTEAVLHTDFEGLRLLAQRNYAFGSSRGDSRLKVFVQEALRTAHIERLSLLRVLNYDISEDVEECRARGDLGQLLSEGSITVDFLGSRSSFRFPLMDLARSAYAEVQITDLCKQRETLYKVPFILCAFIKAGASMSSFLRVESCGYLLLLALAAESFNFVYLLVQEAITLEAVLRQYEPYLLQMLRQAMPQRPGVLDLLCFCGFKLKLEEQEQFDSSVLDRVLKQDFLSVERISKLGFDLLAFAERQQEQLSTLLQRGLEDLIGDSAEDVHTEGDSSEAKRPQLAIRRFASIDRRVLDLHFRSPQFLEFADDLMGRKAFVQMRCIVEVHPQAFGHYFRQHYQSMEELLMDAFCRRQIALVIDLTSLHLPLAQFFEKHQEELSKLERHRGALDRQLQSLDQVEDFGNEAAELAQQLRQRQGVALGPNKSPQGRIADSIEALTALLREDVLDCQRLQAAQAVSTFEAQGLTGTPGVEVCGSHRIEMPQEIAAQCSPGGRLDLQERKRTAEAAQRSGAPMAPMLQDSVQLDAVLHKAWFATKAWTELVMLRSEVAEFRFKSFFLRMQEETDAAVLKILQDGYWFDLHKLAQLDFDFQDFFDRRFQEVSSAVLQFMTMPHPHFVLLRELSALDFPWERFMEEHAACILASKDQDYLQFLISLGSFEVGSKVYRVVEQTCRLYHSMANTMFNTPSSWPSLPVEAAVAPSQASEASSEGLEPCDAAASSGIVLSTPGEAEAADASGAGGGTEGRADRPKASSATERAKELARLACERKVDAKKVMALLICRGIYCWNPLKLIIDDDGDAKDVRSWSQIESVLSFLDAKDEVQGPGPLLGLQAAQGLQTAPLQQLQQPPTAAAANAPPQLQTLAQLQSLLQFQQIYQASPWQQQQMVIQIVCLTQRAEEHVFDKKIEPFWRGILDSVLPLERPD</sequence>